<dbReference type="GO" id="GO:0046081">
    <property type="term" value="P:dUTP catabolic process"/>
    <property type="evidence" value="ECO:0007669"/>
    <property type="project" value="TreeGrafter"/>
</dbReference>
<feature type="domain" description="NTP pyrophosphohydrolase MazG-like" evidence="1">
    <location>
        <begin position="29"/>
        <end position="102"/>
    </location>
</feature>
<proteinExistence type="predicted"/>
<dbReference type="SUPFAM" id="SSF101386">
    <property type="entry name" value="all-alpha NTP pyrophosphatases"/>
    <property type="match status" value="2"/>
</dbReference>
<dbReference type="InterPro" id="IPR048011">
    <property type="entry name" value="NTP-PPase_MazG-like_C"/>
</dbReference>
<dbReference type="InterPro" id="IPR004518">
    <property type="entry name" value="MazG-like_dom"/>
</dbReference>
<dbReference type="EMBL" id="MELI01000067">
    <property type="protein sequence ID" value="OFW33462.1"/>
    <property type="molecule type" value="Genomic_DNA"/>
</dbReference>
<dbReference type="CDD" id="cd11529">
    <property type="entry name" value="NTP-PPase_MazG_Cterm"/>
    <property type="match status" value="1"/>
</dbReference>
<evidence type="ECO:0000259" key="1">
    <source>
        <dbReference type="Pfam" id="PF03819"/>
    </source>
</evidence>
<accession>A0A1F2UKC7</accession>
<organism evidence="2 3">
    <name type="scientific">Candidatus Aquicultor primus</name>
    <dbReference type="NCBI Taxonomy" id="1797195"/>
    <lineage>
        <taxon>Bacteria</taxon>
        <taxon>Bacillati</taxon>
        <taxon>Actinomycetota</taxon>
        <taxon>Candidatus Aquicultoria</taxon>
        <taxon>Candidatus Aquicultorales</taxon>
        <taxon>Candidatus Aquicultoraceae</taxon>
        <taxon>Candidatus Aquicultor</taxon>
    </lineage>
</organism>
<dbReference type="FunFam" id="1.10.287.1080:FF:000001">
    <property type="entry name" value="Nucleoside triphosphate pyrophosphohydrolase"/>
    <property type="match status" value="1"/>
</dbReference>
<dbReference type="GO" id="GO:0006203">
    <property type="term" value="P:dGTP catabolic process"/>
    <property type="evidence" value="ECO:0007669"/>
    <property type="project" value="TreeGrafter"/>
</dbReference>
<reference evidence="2 3" key="1">
    <citation type="journal article" date="2016" name="Nat. Commun.">
        <title>Thousands of microbial genomes shed light on interconnected biogeochemical processes in an aquifer system.</title>
        <authorList>
            <person name="Anantharaman K."/>
            <person name="Brown C.T."/>
            <person name="Hug L.A."/>
            <person name="Sharon I."/>
            <person name="Castelle C.J."/>
            <person name="Probst A.J."/>
            <person name="Thomas B.C."/>
            <person name="Singh A."/>
            <person name="Wilkins M.J."/>
            <person name="Karaoz U."/>
            <person name="Brodie E.L."/>
            <person name="Williams K.H."/>
            <person name="Hubbard S.S."/>
            <person name="Banfield J.F."/>
        </authorList>
    </citation>
    <scope>NUCLEOTIDE SEQUENCE [LARGE SCALE GENOMIC DNA]</scope>
</reference>
<dbReference type="GO" id="GO:0006950">
    <property type="term" value="P:response to stress"/>
    <property type="evidence" value="ECO:0007669"/>
    <property type="project" value="UniProtKB-ARBA"/>
</dbReference>
<dbReference type="Gene3D" id="1.10.287.1080">
    <property type="entry name" value="MazG-like"/>
    <property type="match status" value="2"/>
</dbReference>
<dbReference type="GO" id="GO:0046076">
    <property type="term" value="P:dTTP catabolic process"/>
    <property type="evidence" value="ECO:0007669"/>
    <property type="project" value="TreeGrafter"/>
</dbReference>
<dbReference type="InterPro" id="IPR048015">
    <property type="entry name" value="NTP-PPase_MazG-like_N"/>
</dbReference>
<feature type="domain" description="NTP pyrophosphohydrolase MazG-like" evidence="1">
    <location>
        <begin position="164"/>
        <end position="201"/>
    </location>
</feature>
<dbReference type="PANTHER" id="PTHR30522:SF0">
    <property type="entry name" value="NUCLEOSIDE TRIPHOSPHATE PYROPHOSPHOHYDROLASE"/>
    <property type="match status" value="1"/>
</dbReference>
<dbReference type="Proteomes" id="UP000178086">
    <property type="component" value="Unassembled WGS sequence"/>
</dbReference>
<dbReference type="GO" id="GO:0047429">
    <property type="term" value="F:nucleoside triphosphate diphosphatase activity"/>
    <property type="evidence" value="ECO:0007669"/>
    <property type="project" value="InterPro"/>
</dbReference>
<gene>
    <name evidence="2" type="ORF">A2074_03845</name>
</gene>
<dbReference type="AlphaFoldDB" id="A0A1F2UKC7"/>
<evidence type="ECO:0000313" key="2">
    <source>
        <dbReference type="EMBL" id="OFW33462.1"/>
    </source>
</evidence>
<comment type="caution">
    <text evidence="2">The sequence shown here is derived from an EMBL/GenBank/DDBJ whole genome shotgun (WGS) entry which is preliminary data.</text>
</comment>
<dbReference type="NCBIfam" id="TIGR00444">
    <property type="entry name" value="mazG"/>
    <property type="match status" value="1"/>
</dbReference>
<dbReference type="GO" id="GO:0046061">
    <property type="term" value="P:dATP catabolic process"/>
    <property type="evidence" value="ECO:0007669"/>
    <property type="project" value="TreeGrafter"/>
</dbReference>
<dbReference type="GO" id="GO:0046047">
    <property type="term" value="P:TTP catabolic process"/>
    <property type="evidence" value="ECO:0007669"/>
    <property type="project" value="TreeGrafter"/>
</dbReference>
<feature type="non-terminal residue" evidence="2">
    <location>
        <position position="203"/>
    </location>
</feature>
<evidence type="ECO:0000313" key="3">
    <source>
        <dbReference type="Proteomes" id="UP000178086"/>
    </source>
</evidence>
<dbReference type="NCBIfam" id="NF007113">
    <property type="entry name" value="PRK09562.1"/>
    <property type="match status" value="1"/>
</dbReference>
<dbReference type="CDD" id="cd11528">
    <property type="entry name" value="NTP-PPase_MazG_Nterm"/>
    <property type="match status" value="1"/>
</dbReference>
<sequence>MAGDYGCEDLIELMATLRGQKGCPWDKEQTHETLRRYLIEEAYETIEAIDNDDHQHLMEELGDLLLQIVFHAQIASEAGQFTMSDVAEGIVTKLTRRHPHIFGEAQVSSAREVVINWEKIKREEKERDRVLAGIPKSLPALLCAFQMQGKAAKVGFDWENVEGALEKVVEEAGELARARAGDGSIEQEVGDLLFAVVNIARHL</sequence>
<keyword evidence="2" id="KW-0378">Hydrolase</keyword>
<dbReference type="InterPro" id="IPR011551">
    <property type="entry name" value="NTP_PyrPHydrolase_MazG"/>
</dbReference>
<name>A0A1F2UKC7_9ACTN</name>
<dbReference type="GO" id="GO:0046052">
    <property type="term" value="P:UTP catabolic process"/>
    <property type="evidence" value="ECO:0007669"/>
    <property type="project" value="TreeGrafter"/>
</dbReference>
<dbReference type="PANTHER" id="PTHR30522">
    <property type="entry name" value="NUCLEOSIDE TRIPHOSPHATE PYROPHOSPHOHYDROLASE"/>
    <property type="match status" value="1"/>
</dbReference>
<protein>
    <submittedName>
        <fullName evidence="2">Nucleoside triphosphate pyrophosphohydrolase</fullName>
    </submittedName>
</protein>
<dbReference type="Pfam" id="PF03819">
    <property type="entry name" value="MazG"/>
    <property type="match status" value="2"/>
</dbReference>